<dbReference type="EMBL" id="BTRK01000003">
    <property type="protein sequence ID" value="GMR42602.1"/>
    <property type="molecule type" value="Genomic_DNA"/>
</dbReference>
<accession>A0AAN5CFZ4</accession>
<evidence type="ECO:0000313" key="4">
    <source>
        <dbReference type="Proteomes" id="UP001328107"/>
    </source>
</evidence>
<evidence type="ECO:0000256" key="1">
    <source>
        <dbReference type="SAM" id="MobiDB-lite"/>
    </source>
</evidence>
<keyword evidence="2" id="KW-0472">Membrane</keyword>
<keyword evidence="2" id="KW-0812">Transmembrane</keyword>
<reference evidence="4" key="1">
    <citation type="submission" date="2022-10" db="EMBL/GenBank/DDBJ databases">
        <title>Genome assembly of Pristionchus species.</title>
        <authorList>
            <person name="Yoshida K."/>
            <person name="Sommer R.J."/>
        </authorList>
    </citation>
    <scope>NUCLEOTIDE SEQUENCE [LARGE SCALE GENOMIC DNA]</scope>
    <source>
        <strain evidence="4">RS5460</strain>
    </source>
</reference>
<protein>
    <submittedName>
        <fullName evidence="3">Uncharacterized protein</fullName>
    </submittedName>
</protein>
<dbReference type="Proteomes" id="UP001328107">
    <property type="component" value="Unassembled WGS sequence"/>
</dbReference>
<feature type="transmembrane region" description="Helical" evidence="2">
    <location>
        <begin position="50"/>
        <end position="74"/>
    </location>
</feature>
<dbReference type="AlphaFoldDB" id="A0AAN5CFZ4"/>
<name>A0AAN5CFZ4_9BILA</name>
<comment type="caution">
    <text evidence="3">The sequence shown here is derived from an EMBL/GenBank/DDBJ whole genome shotgun (WGS) entry which is preliminary data.</text>
</comment>
<feature type="region of interest" description="Disordered" evidence="1">
    <location>
        <begin position="80"/>
        <end position="120"/>
    </location>
</feature>
<gene>
    <name evidence="3" type="ORF">PMAYCL1PPCAC_12797</name>
</gene>
<evidence type="ECO:0000313" key="3">
    <source>
        <dbReference type="EMBL" id="GMR42602.1"/>
    </source>
</evidence>
<organism evidence="3 4">
    <name type="scientific">Pristionchus mayeri</name>
    <dbReference type="NCBI Taxonomy" id="1317129"/>
    <lineage>
        <taxon>Eukaryota</taxon>
        <taxon>Metazoa</taxon>
        <taxon>Ecdysozoa</taxon>
        <taxon>Nematoda</taxon>
        <taxon>Chromadorea</taxon>
        <taxon>Rhabditida</taxon>
        <taxon>Rhabditina</taxon>
        <taxon>Diplogasteromorpha</taxon>
        <taxon>Diplogasteroidea</taxon>
        <taxon>Neodiplogasteridae</taxon>
        <taxon>Pristionchus</taxon>
    </lineage>
</organism>
<keyword evidence="2" id="KW-1133">Transmembrane helix</keyword>
<keyword evidence="4" id="KW-1185">Reference proteome</keyword>
<evidence type="ECO:0000256" key="2">
    <source>
        <dbReference type="SAM" id="Phobius"/>
    </source>
</evidence>
<sequence>MSRSSSRLDPYSAQMREDQKNIVNGLLSIIWDNYDTTRKMQSTVDSMYKMVIFLVVCIVLLIALGLLVACYYGCRRHDPLPPPQSSPEATVAQRPRYHYQSERGVSSPLHQPRKSAPIEL</sequence>
<proteinExistence type="predicted"/>